<dbReference type="InterPro" id="IPR035979">
    <property type="entry name" value="RBD_domain_sf"/>
</dbReference>
<dbReference type="EMBL" id="SKCS01000469">
    <property type="protein sequence ID" value="TNN06311.1"/>
    <property type="molecule type" value="Genomic_DNA"/>
</dbReference>
<dbReference type="InterPro" id="IPR000504">
    <property type="entry name" value="RRM_dom"/>
</dbReference>
<evidence type="ECO:0000256" key="2">
    <source>
        <dbReference type="SAM" id="MobiDB-lite"/>
    </source>
</evidence>
<protein>
    <submittedName>
        <fullName evidence="4">Nucleolin isoform 3</fullName>
    </submittedName>
</protein>
<dbReference type="Gene3D" id="3.30.70.330">
    <property type="match status" value="1"/>
</dbReference>
<dbReference type="Proteomes" id="UP000311919">
    <property type="component" value="Unassembled WGS sequence"/>
</dbReference>
<feature type="compositionally biased region" description="Basic and acidic residues" evidence="2">
    <location>
        <begin position="370"/>
        <end position="379"/>
    </location>
</feature>
<dbReference type="OrthoDB" id="167718at2759"/>
<accession>A0A4Z2CPY9</accession>
<keyword evidence="1" id="KW-0694">RNA-binding</keyword>
<evidence type="ECO:0000259" key="3">
    <source>
        <dbReference type="PROSITE" id="PS50102"/>
    </source>
</evidence>
<dbReference type="InterPro" id="IPR012677">
    <property type="entry name" value="Nucleotide-bd_a/b_plait_sf"/>
</dbReference>
<evidence type="ECO:0000313" key="4">
    <source>
        <dbReference type="EMBL" id="TNN06311.1"/>
    </source>
</evidence>
<evidence type="ECO:0000313" key="5">
    <source>
        <dbReference type="Proteomes" id="UP000311919"/>
    </source>
</evidence>
<feature type="compositionally biased region" description="Basic and acidic residues" evidence="2">
    <location>
        <begin position="30"/>
        <end position="45"/>
    </location>
</feature>
<feature type="region of interest" description="Disordered" evidence="2">
    <location>
        <begin position="368"/>
        <end position="393"/>
    </location>
</feature>
<dbReference type="GO" id="GO:0003723">
    <property type="term" value="F:RNA binding"/>
    <property type="evidence" value="ECO:0007669"/>
    <property type="project" value="UniProtKB-UniRule"/>
</dbReference>
<feature type="compositionally biased region" description="Low complexity" evidence="2">
    <location>
        <begin position="1"/>
        <end position="11"/>
    </location>
</feature>
<organism evidence="4 5">
    <name type="scientific">Schistosoma japonicum</name>
    <name type="common">Blood fluke</name>
    <dbReference type="NCBI Taxonomy" id="6182"/>
    <lineage>
        <taxon>Eukaryota</taxon>
        <taxon>Metazoa</taxon>
        <taxon>Spiralia</taxon>
        <taxon>Lophotrochozoa</taxon>
        <taxon>Platyhelminthes</taxon>
        <taxon>Trematoda</taxon>
        <taxon>Digenea</taxon>
        <taxon>Strigeidida</taxon>
        <taxon>Schistosomatoidea</taxon>
        <taxon>Schistosomatidae</taxon>
        <taxon>Schistosoma</taxon>
    </lineage>
</organism>
<feature type="compositionally biased region" description="Basic residues" evidence="2">
    <location>
        <begin position="12"/>
        <end position="24"/>
    </location>
</feature>
<reference evidence="4 5" key="1">
    <citation type="submission" date="2019-03" db="EMBL/GenBank/DDBJ databases">
        <title>An improved genome assembly of the fluke Schistosoma japonicum.</title>
        <authorList>
            <person name="Hu W."/>
            <person name="Luo F."/>
            <person name="Yin M."/>
            <person name="Mo X."/>
            <person name="Sun C."/>
            <person name="Wu Q."/>
            <person name="Zhu B."/>
            <person name="Xiang M."/>
            <person name="Wang J."/>
            <person name="Wang Y."/>
            <person name="Zhang T."/>
            <person name="Xu B."/>
            <person name="Zheng H."/>
            <person name="Feng Z."/>
        </authorList>
    </citation>
    <scope>NUCLEOTIDE SEQUENCE [LARGE SCALE GENOMIC DNA]</scope>
    <source>
        <strain evidence="4">HuSjv2</strain>
        <tissue evidence="4">Worms</tissue>
    </source>
</reference>
<dbReference type="CDD" id="cd00590">
    <property type="entry name" value="RRM_SF"/>
    <property type="match status" value="1"/>
</dbReference>
<dbReference type="PROSITE" id="PS50102">
    <property type="entry name" value="RRM"/>
    <property type="match status" value="1"/>
</dbReference>
<feature type="domain" description="RRM" evidence="3">
    <location>
        <begin position="192"/>
        <end position="260"/>
    </location>
</feature>
<dbReference type="AlphaFoldDB" id="A0A4Z2CPY9"/>
<dbReference type="SMART" id="SM00360">
    <property type="entry name" value="RRM"/>
    <property type="match status" value="2"/>
</dbReference>
<evidence type="ECO:0000256" key="1">
    <source>
        <dbReference type="PROSITE-ProRule" id="PRU00176"/>
    </source>
</evidence>
<keyword evidence="5" id="KW-1185">Reference proteome</keyword>
<dbReference type="SUPFAM" id="SSF54928">
    <property type="entry name" value="RNA-binding domain, RBD"/>
    <property type="match status" value="2"/>
</dbReference>
<sequence>MESTNSPNSLKLSKKSKNHKLKRRLITDNSEIKESVLGDSKKIKQESMPYTSTKKAKREQISSLQSHLSLDATPKQFNHLAPMKAAEQPVSVVSDKDHHSVNNRNCLSMLITDLPNHINYSMLKDAIPSATRLQLIKKYGKRSAFANFSDMNGYSDAVSRLEGIEFDGVKPSFRQVVRRPKPENKKLEDCDLRLTIQNLPFSVTAAELADEFPTAKSIIMNTRKNGTNKGSCLLEFECHSDLQVVLDACQNKEIGGRRVRALVGIHFQLKSESSTLTDNNGKQPHTFSIKIIKLSAVVEDDQLRQQFLPGSIVEYRSVPVGNSSSRNVFITLKNTKPNHLVVTKLRKKGIMEHHLRIFSWHKKNTIPQKVELKPPADSKKNKKRKTDKVDTSLKNNKLIASDSAKTCKLKKSKYEDVDADMTDLHSLQRPSQKKKFKTKNKNLIGDNTKHVVFDHDK</sequence>
<feature type="region of interest" description="Disordered" evidence="2">
    <location>
        <begin position="1"/>
        <end position="63"/>
    </location>
</feature>
<comment type="caution">
    <text evidence="4">The sequence shown here is derived from an EMBL/GenBank/DDBJ whole genome shotgun (WGS) entry which is preliminary data.</text>
</comment>
<name>A0A4Z2CPY9_SCHJA</name>
<proteinExistence type="predicted"/>
<gene>
    <name evidence="4" type="ORF">EWB00_008437</name>
</gene>
<dbReference type="STRING" id="6182.A0A4Z2CPY9"/>
<dbReference type="Pfam" id="PF00076">
    <property type="entry name" value="RRM_1"/>
    <property type="match status" value="1"/>
</dbReference>